<evidence type="ECO:0000259" key="2">
    <source>
        <dbReference type="Pfam" id="PF01266"/>
    </source>
</evidence>
<evidence type="ECO:0000313" key="3">
    <source>
        <dbReference type="EMBL" id="TKW61828.1"/>
    </source>
</evidence>
<name>A0A6N4RFB9_BLAVI</name>
<dbReference type="Gene3D" id="3.50.50.60">
    <property type="entry name" value="FAD/NAD(P)-binding domain"/>
    <property type="match status" value="1"/>
</dbReference>
<dbReference type="AlphaFoldDB" id="A0A6N4RFB9"/>
<dbReference type="InterPro" id="IPR006076">
    <property type="entry name" value="FAD-dep_OxRdtase"/>
</dbReference>
<gene>
    <name evidence="3" type="ORF">DI628_04200</name>
</gene>
<dbReference type="EMBL" id="VAFM01000001">
    <property type="protein sequence ID" value="TKW61828.1"/>
    <property type="molecule type" value="Genomic_DNA"/>
</dbReference>
<accession>A0A6N4RFB9</accession>
<dbReference type="GO" id="GO:0016491">
    <property type="term" value="F:oxidoreductase activity"/>
    <property type="evidence" value="ECO:0007669"/>
    <property type="project" value="UniProtKB-KW"/>
</dbReference>
<evidence type="ECO:0000256" key="1">
    <source>
        <dbReference type="ARBA" id="ARBA00023002"/>
    </source>
</evidence>
<dbReference type="Gene3D" id="3.30.9.10">
    <property type="entry name" value="D-Amino Acid Oxidase, subunit A, domain 2"/>
    <property type="match status" value="1"/>
</dbReference>
<dbReference type="Pfam" id="PF01266">
    <property type="entry name" value="DAO"/>
    <property type="match status" value="1"/>
</dbReference>
<comment type="caution">
    <text evidence="3">The sequence shown here is derived from an EMBL/GenBank/DDBJ whole genome shotgun (WGS) entry which is preliminary data.</text>
</comment>
<protein>
    <submittedName>
        <fullName evidence="3">FAD-binding oxidoreductase</fullName>
    </submittedName>
</protein>
<dbReference type="InterPro" id="IPR036188">
    <property type="entry name" value="FAD/NAD-bd_sf"/>
</dbReference>
<dbReference type="GO" id="GO:0005737">
    <property type="term" value="C:cytoplasm"/>
    <property type="evidence" value="ECO:0007669"/>
    <property type="project" value="TreeGrafter"/>
</dbReference>
<evidence type="ECO:0000313" key="4">
    <source>
        <dbReference type="Proteomes" id="UP000320948"/>
    </source>
</evidence>
<dbReference type="SUPFAM" id="SSF51905">
    <property type="entry name" value="FAD/NAD(P)-binding domain"/>
    <property type="match status" value="1"/>
</dbReference>
<keyword evidence="1" id="KW-0560">Oxidoreductase</keyword>
<organism evidence="3 4">
    <name type="scientific">Blastochloris viridis</name>
    <name type="common">Rhodopseudomonas viridis</name>
    <dbReference type="NCBI Taxonomy" id="1079"/>
    <lineage>
        <taxon>Bacteria</taxon>
        <taxon>Pseudomonadati</taxon>
        <taxon>Pseudomonadota</taxon>
        <taxon>Alphaproteobacteria</taxon>
        <taxon>Hyphomicrobiales</taxon>
        <taxon>Blastochloridaceae</taxon>
        <taxon>Blastochloris</taxon>
    </lineage>
</organism>
<dbReference type="Proteomes" id="UP000320948">
    <property type="component" value="Unassembled WGS sequence"/>
</dbReference>
<feature type="domain" description="FAD dependent oxidoreductase" evidence="2">
    <location>
        <begin position="16"/>
        <end position="349"/>
    </location>
</feature>
<sequence length="455" mass="49640">MSSHAGDMSDIQTQALVVGGGPLALLTALALKKRGIEVVLAGEAPPSHAPLNRELMLIGGDEALAPLFQHSLQCWREADARFGVNIPLTSMTACDLATSKGRIGKLHDEAMIDALGGEQVTYEETAPAWSPSLHGYKRWEDAPMLPLDIQQILQKAVVDAGIPQQHMNPVALSIVDLSHPQITLEDGSRFQAKYIVFTSARALRRLLPPLGLALPLRPARSHVLVMRTEQPHGLPAILQRLQRGLLFMLPVDALHMNIHYDGMNDPAQATFNVNPNNQLVKALQQHVGFLVPGLRQAMLVACKTSQEWLTPDFLPALGPWSGLPGVLVGSGWGGRGTAYAAGAADVLAEFVEGMDAPANIQQLAPNRFANGLWQVVRQPGCLNWQEPTPEIDNSMMMPKPEYMENVNMVEAPKPQYADKVNQVEKVVVENAGRREMKVKVKERRKITTAALKSNS</sequence>
<proteinExistence type="predicted"/>
<dbReference type="PANTHER" id="PTHR13847">
    <property type="entry name" value="SARCOSINE DEHYDROGENASE-RELATED"/>
    <property type="match status" value="1"/>
</dbReference>
<reference evidence="3 4" key="1">
    <citation type="journal article" date="2017" name="Nat. Commun.">
        <title>In situ click chemistry generation of cyclooxygenase-2 inhibitors.</title>
        <authorList>
            <person name="Bhardwaj A."/>
            <person name="Kaur J."/>
            <person name="Wuest M."/>
            <person name="Wuest F."/>
        </authorList>
    </citation>
    <scope>NUCLEOTIDE SEQUENCE [LARGE SCALE GENOMIC DNA]</scope>
    <source>
        <strain evidence="3">S2_018_000_R2_106</strain>
    </source>
</reference>
<dbReference type="PANTHER" id="PTHR13847:SF289">
    <property type="entry name" value="GLYCINE OXIDASE"/>
    <property type="match status" value="1"/>
</dbReference>